<dbReference type="KEGG" id="cin:100170008"/>
<dbReference type="GeneID" id="100170008"/>
<evidence type="ECO:0000313" key="5">
    <source>
        <dbReference type="EMBL" id="BAD22762.1"/>
    </source>
</evidence>
<dbReference type="Gene3D" id="2.10.90.10">
    <property type="entry name" value="Cystine-knot cytokines"/>
    <property type="match status" value="1"/>
</dbReference>
<sequence>MINNTEGSPILDLLQYEEKDGEYELVKKSIPTLDKIKELCGDDEICIRYNEVYAQVLNDTEYASQFTVIDVTNDKSQNGGKKQRTKRSLQCPTFNPASTSVEQRSLSPWTYVIHQDRNRRPSTILQAKCLCYGCYDMDSPTLAENINLVSTPIRYSVRLPKRINGVWVRRPYNIQRGCQCQVPLYM</sequence>
<gene>
    <name evidence="5" type="primary">IL-17-3</name>
    <name evidence="6" type="synonym">il-17-3</name>
</gene>
<reference evidence="5" key="2">
    <citation type="submission" date="2004-06" db="EMBL/GenBank/DDBJ databases">
        <title>Presence of IL-17 gene in Ciona intestinalis.</title>
        <authorList>
            <person name="Ram S."/>
            <person name="Sakai M."/>
        </authorList>
    </citation>
    <scope>NUCLEOTIDE SEQUENCE</scope>
</reference>
<evidence type="ECO:0000313" key="7">
    <source>
        <dbReference type="Proteomes" id="UP000008144"/>
    </source>
</evidence>
<dbReference type="RefSeq" id="NP_001123348.1">
    <property type="nucleotide sequence ID" value="NM_001129876.1"/>
</dbReference>
<reference evidence="7" key="1">
    <citation type="journal article" date="2002" name="Science">
        <title>The draft genome of Ciona intestinalis: insights into chordate and vertebrate origins.</title>
        <authorList>
            <person name="Dehal P."/>
            <person name="Satou Y."/>
            <person name="Campbell R.K."/>
            <person name="Chapman J."/>
            <person name="Degnan B."/>
            <person name="De Tomaso A."/>
            <person name="Davidson B."/>
            <person name="Di Gregorio A."/>
            <person name="Gelpke M."/>
            <person name="Goodstein D.M."/>
            <person name="Harafuji N."/>
            <person name="Hastings K.E."/>
            <person name="Ho I."/>
            <person name="Hotta K."/>
            <person name="Huang W."/>
            <person name="Kawashima T."/>
            <person name="Lemaire P."/>
            <person name="Martinez D."/>
            <person name="Meinertzhagen I.A."/>
            <person name="Necula S."/>
            <person name="Nonaka M."/>
            <person name="Putnam N."/>
            <person name="Rash S."/>
            <person name="Saiga H."/>
            <person name="Satake M."/>
            <person name="Terry A."/>
            <person name="Yamada L."/>
            <person name="Wang H.G."/>
            <person name="Awazu S."/>
            <person name="Azumi K."/>
            <person name="Boore J."/>
            <person name="Branno M."/>
            <person name="Chin-Bow S."/>
            <person name="DeSantis R."/>
            <person name="Doyle S."/>
            <person name="Francino P."/>
            <person name="Keys D.N."/>
            <person name="Haga S."/>
            <person name="Hayashi H."/>
            <person name="Hino K."/>
            <person name="Imai K.S."/>
            <person name="Inaba K."/>
            <person name="Kano S."/>
            <person name="Kobayashi K."/>
            <person name="Kobayashi M."/>
            <person name="Lee B.I."/>
            <person name="Makabe K.W."/>
            <person name="Manohar C."/>
            <person name="Matassi G."/>
            <person name="Medina M."/>
            <person name="Mochizuki Y."/>
            <person name="Mount S."/>
            <person name="Morishita T."/>
            <person name="Miura S."/>
            <person name="Nakayama A."/>
            <person name="Nishizaka S."/>
            <person name="Nomoto H."/>
            <person name="Ohta F."/>
            <person name="Oishi K."/>
            <person name="Rigoutsos I."/>
            <person name="Sano M."/>
            <person name="Sasaki A."/>
            <person name="Sasakura Y."/>
            <person name="Shoguchi E."/>
            <person name="Shin-i T."/>
            <person name="Spagnuolo A."/>
            <person name="Stainier D."/>
            <person name="Suzuki M.M."/>
            <person name="Tassy O."/>
            <person name="Takatori N."/>
            <person name="Tokuoka M."/>
            <person name="Yagi K."/>
            <person name="Yoshizaki F."/>
            <person name="Wada S."/>
            <person name="Zhang C."/>
            <person name="Hyatt P.D."/>
            <person name="Larimer F."/>
            <person name="Detter C."/>
            <person name="Doggett N."/>
            <person name="Glavina T."/>
            <person name="Hawkins T."/>
            <person name="Richardson P."/>
            <person name="Lucas S."/>
            <person name="Kohara Y."/>
            <person name="Levine M."/>
            <person name="Satoh N."/>
            <person name="Rokhsar D.S."/>
        </authorList>
    </citation>
    <scope>NUCLEOTIDE SEQUENCE [LARGE SCALE GENOMIC DNA]</scope>
</reference>
<evidence type="ECO:0000256" key="3">
    <source>
        <dbReference type="ARBA" id="ARBA00022525"/>
    </source>
</evidence>
<evidence type="ECO:0000256" key="1">
    <source>
        <dbReference type="ARBA" id="ARBA00004613"/>
    </source>
</evidence>
<dbReference type="SUPFAM" id="SSF57501">
    <property type="entry name" value="Cystine-knot cytokines"/>
    <property type="match status" value="1"/>
</dbReference>
<dbReference type="HOGENOM" id="CLU_1453913_0_0_1"/>
<dbReference type="Ensembl" id="ENSCINT00000010824.3">
    <property type="protein sequence ID" value="ENSCINP00000010824.3"/>
    <property type="gene ID" value="ENSCING00000005269.3"/>
</dbReference>
<dbReference type="InterPro" id="IPR029034">
    <property type="entry name" value="Cystine-knot_cytokine"/>
</dbReference>
<evidence type="ECO:0000313" key="6">
    <source>
        <dbReference type="Ensembl" id="ENSCINP00000010824.3"/>
    </source>
</evidence>
<dbReference type="InterPro" id="IPR010345">
    <property type="entry name" value="IL-17_fam"/>
</dbReference>
<organism evidence="5">
    <name type="scientific">Ciona intestinalis</name>
    <name type="common">Transparent sea squirt</name>
    <name type="synonym">Ascidia intestinalis</name>
    <dbReference type="NCBI Taxonomy" id="7719"/>
    <lineage>
        <taxon>Eukaryota</taxon>
        <taxon>Metazoa</taxon>
        <taxon>Chordata</taxon>
        <taxon>Tunicata</taxon>
        <taxon>Ascidiacea</taxon>
        <taxon>Phlebobranchia</taxon>
        <taxon>Cionidae</taxon>
        <taxon>Ciona</taxon>
    </lineage>
</organism>
<dbReference type="OrthoDB" id="9858224at2759"/>
<reference evidence="6" key="4">
    <citation type="submission" date="2025-05" db="UniProtKB">
        <authorList>
            <consortium name="Ensembl"/>
        </authorList>
    </citation>
    <scope>IDENTIFICATION</scope>
</reference>
<dbReference type="GO" id="GO:0005576">
    <property type="term" value="C:extracellular region"/>
    <property type="evidence" value="ECO:0007669"/>
    <property type="project" value="UniProtKB-SubCell"/>
</dbReference>
<dbReference type="GeneTree" id="ENSGT00660000096691"/>
<dbReference type="EMBL" id="AB181458">
    <property type="protein sequence ID" value="BAD22762.1"/>
    <property type="molecule type" value="Genomic_DNA"/>
</dbReference>
<evidence type="ECO:0000256" key="2">
    <source>
        <dbReference type="ARBA" id="ARBA00007236"/>
    </source>
</evidence>
<name>Q6L5M4_CIOIN</name>
<dbReference type="CTD" id="100170008"/>
<keyword evidence="4" id="KW-0732">Signal</keyword>
<dbReference type="Pfam" id="PF06083">
    <property type="entry name" value="IL17"/>
    <property type="match status" value="1"/>
</dbReference>
<dbReference type="STRING" id="7719.ENSCINP00000010824"/>
<reference evidence="6" key="3">
    <citation type="journal article" date="2008" name="Genome Biol.">
        <title>Improved genome assembly and evidence-based global gene model set for the chordate Ciona intestinalis: new insight into intron and operon populations.</title>
        <authorList>
            <person name="Satou Y."/>
            <person name="Mineta K."/>
            <person name="Ogasawara M."/>
            <person name="Sasakura Y."/>
            <person name="Shoguchi E."/>
            <person name="Ueno K."/>
            <person name="Yamada L."/>
            <person name="Matsumoto J."/>
            <person name="Wasserscheid J."/>
            <person name="Dewar K."/>
            <person name="Wiley G.B."/>
            <person name="Macmil S.L."/>
            <person name="Roe B.A."/>
            <person name="Zeller R.W."/>
            <person name="Hastings K.E."/>
            <person name="Lemaire P."/>
            <person name="Lindquist E."/>
            <person name="Endo T."/>
            <person name="Hotta K."/>
            <person name="Inaba K."/>
        </authorList>
    </citation>
    <scope>NUCLEOTIDE SEQUENCE [LARGE SCALE GENOMIC DNA]</scope>
    <source>
        <strain evidence="6">wild type</strain>
    </source>
</reference>
<dbReference type="GO" id="GO:0005125">
    <property type="term" value="F:cytokine activity"/>
    <property type="evidence" value="ECO:0007669"/>
    <property type="project" value="InterPro"/>
</dbReference>
<dbReference type="Proteomes" id="UP000008144">
    <property type="component" value="Chromosome 1"/>
</dbReference>
<evidence type="ECO:0000256" key="4">
    <source>
        <dbReference type="ARBA" id="ARBA00022729"/>
    </source>
</evidence>
<keyword evidence="3" id="KW-0964">Secreted</keyword>
<keyword evidence="7" id="KW-1185">Reference proteome</keyword>
<comment type="subcellular location">
    <subcellularLocation>
        <location evidence="1">Secreted</location>
    </subcellularLocation>
</comment>
<protein>
    <submittedName>
        <fullName evidence="5 6">Interleukin 17-3</fullName>
    </submittedName>
</protein>
<accession>Q6L5M4</accession>
<accession>A0A1W2VU65</accession>
<dbReference type="EMBL" id="EAAA01000231">
    <property type="status" value="NOT_ANNOTATED_CDS"/>
    <property type="molecule type" value="Genomic_DNA"/>
</dbReference>
<proteinExistence type="inferred from homology"/>
<dbReference type="AlphaFoldDB" id="Q6L5M4"/>
<comment type="similarity">
    <text evidence="2">Belongs to the IL-17 family.</text>
</comment>